<evidence type="ECO:0000313" key="4">
    <source>
        <dbReference type="EMBL" id="TCK68625.1"/>
    </source>
</evidence>
<evidence type="ECO:0000259" key="3">
    <source>
        <dbReference type="Pfam" id="PF16344"/>
    </source>
</evidence>
<feature type="transmembrane region" description="Helical" evidence="1">
    <location>
        <begin position="71"/>
        <end position="93"/>
    </location>
</feature>
<dbReference type="Gene3D" id="3.55.50.30">
    <property type="match status" value="1"/>
</dbReference>
<dbReference type="PIRSF" id="PIRSF018266">
    <property type="entry name" value="FecR"/>
    <property type="match status" value="1"/>
</dbReference>
<gene>
    <name evidence="4" type="ORF">DFQ05_0133</name>
</gene>
<name>A0A4R1KTU8_9FLAO</name>
<reference evidence="4 5" key="1">
    <citation type="journal article" date="2015" name="Stand. Genomic Sci.">
        <title>Genomic Encyclopedia of Bacterial and Archaeal Type Strains, Phase III: the genomes of soil and plant-associated and newly described type strains.</title>
        <authorList>
            <person name="Whitman W.B."/>
            <person name="Woyke T."/>
            <person name="Klenk H.P."/>
            <person name="Zhou Y."/>
            <person name="Lilburn T.G."/>
            <person name="Beck B.J."/>
            <person name="De Vos P."/>
            <person name="Vandamme P."/>
            <person name="Eisen J.A."/>
            <person name="Garrity G."/>
            <person name="Hugenholtz P."/>
            <person name="Kyrpides N.C."/>
        </authorList>
    </citation>
    <scope>NUCLEOTIDE SEQUENCE [LARGE SCALE GENOMIC DNA]</scope>
    <source>
        <strain evidence="4 5">CECT 8445</strain>
    </source>
</reference>
<dbReference type="AlphaFoldDB" id="A0A4R1KTU8"/>
<dbReference type="PANTHER" id="PTHR30273:SF2">
    <property type="entry name" value="PROTEIN FECR"/>
    <property type="match status" value="1"/>
</dbReference>
<dbReference type="Gene3D" id="2.60.120.1440">
    <property type="match status" value="1"/>
</dbReference>
<keyword evidence="5" id="KW-1185">Reference proteome</keyword>
<feature type="domain" description="Protein FecR C-terminal" evidence="3">
    <location>
        <begin position="230"/>
        <end position="294"/>
    </location>
</feature>
<keyword evidence="1" id="KW-1133">Transmembrane helix</keyword>
<dbReference type="Proteomes" id="UP000295714">
    <property type="component" value="Unassembled WGS sequence"/>
</dbReference>
<evidence type="ECO:0000259" key="2">
    <source>
        <dbReference type="Pfam" id="PF04773"/>
    </source>
</evidence>
<accession>A0A4R1KTU8</accession>
<keyword evidence="1" id="KW-0812">Transmembrane</keyword>
<keyword evidence="1" id="KW-0472">Membrane</keyword>
<evidence type="ECO:0000256" key="1">
    <source>
        <dbReference type="SAM" id="Phobius"/>
    </source>
</evidence>
<dbReference type="EMBL" id="SMGI01000001">
    <property type="protein sequence ID" value="TCK68625.1"/>
    <property type="molecule type" value="Genomic_DNA"/>
</dbReference>
<dbReference type="InterPro" id="IPR032508">
    <property type="entry name" value="FecR_C"/>
</dbReference>
<dbReference type="InterPro" id="IPR006860">
    <property type="entry name" value="FecR"/>
</dbReference>
<protein>
    <submittedName>
        <fullName evidence="4">FecR family protein</fullName>
    </submittedName>
</protein>
<evidence type="ECO:0000313" key="5">
    <source>
        <dbReference type="Proteomes" id="UP000295714"/>
    </source>
</evidence>
<dbReference type="PANTHER" id="PTHR30273">
    <property type="entry name" value="PERIPLASMIC SIGNAL SENSOR AND SIGMA FACTOR ACTIVATOR FECR-RELATED"/>
    <property type="match status" value="1"/>
</dbReference>
<dbReference type="Pfam" id="PF04773">
    <property type="entry name" value="FecR"/>
    <property type="match status" value="1"/>
</dbReference>
<comment type="caution">
    <text evidence="4">The sequence shown here is derived from an EMBL/GenBank/DDBJ whole genome shotgun (WGS) entry which is preliminary data.</text>
</comment>
<dbReference type="Pfam" id="PF16344">
    <property type="entry name" value="FecR_C"/>
    <property type="match status" value="1"/>
</dbReference>
<organism evidence="4 5">
    <name type="scientific">Winogradskyella wandonensis</name>
    <dbReference type="NCBI Taxonomy" id="1442586"/>
    <lineage>
        <taxon>Bacteria</taxon>
        <taxon>Pseudomonadati</taxon>
        <taxon>Bacteroidota</taxon>
        <taxon>Flavobacteriia</taxon>
        <taxon>Flavobacteriales</taxon>
        <taxon>Flavobacteriaceae</taxon>
        <taxon>Winogradskyella</taxon>
    </lineage>
</organism>
<dbReference type="InterPro" id="IPR012373">
    <property type="entry name" value="Ferrdict_sens_TM"/>
</dbReference>
<feature type="domain" description="FecR protein" evidence="2">
    <location>
        <begin position="101"/>
        <end position="188"/>
    </location>
</feature>
<proteinExistence type="predicted"/>
<dbReference type="GO" id="GO:0016989">
    <property type="term" value="F:sigma factor antagonist activity"/>
    <property type="evidence" value="ECO:0007669"/>
    <property type="project" value="TreeGrafter"/>
</dbReference>
<sequence>MQKMEREELIKKWLDYNLNPEEQKAFEQLDDYDELIKLSKSSEGFVAPVFNVDDTYKTVASQLKTKKPINWITPLLKIAAVFLIAFGVAYYTYSLDTANYTSIAEQQEIILPDASTVKLNAVSNLVFNKNKWSDNREVLLEGEAFFKVAKGSKFDVLTKQGKVSVLGTEFNVIQRDNYFEVTCYEGLVAVNYKSKYFELKPGKRFTVLNEKINNTSVNKLQPSWITDESSFESLPLQFVLDEFERQYNIKVTAASIDTEQLFTGSFSHTDLDLALKSITLPLGITYTKTDNVIVLTRE</sequence>